<dbReference type="GO" id="GO:0016020">
    <property type="term" value="C:membrane"/>
    <property type="evidence" value="ECO:0007669"/>
    <property type="project" value="InterPro"/>
</dbReference>
<gene>
    <name evidence="2" type="ORF">SHELI_v1c03430</name>
</gene>
<proteinExistence type="predicted"/>
<reference evidence="2 3" key="1">
    <citation type="submission" date="2016-08" db="EMBL/GenBank/DDBJ databases">
        <title>Complete genome sequence of Spiroplasma helicoides TABS-2 (DSM 22551).</title>
        <authorList>
            <person name="Shen W.-Y."/>
            <person name="Lo W.-S."/>
            <person name="Lai Y.-C."/>
            <person name="Kuo C.-H."/>
        </authorList>
    </citation>
    <scope>NUCLEOTIDE SEQUENCE [LARGE SCALE GENOMIC DNA]</scope>
    <source>
        <strain evidence="2 3">TABS-2</strain>
    </source>
</reference>
<dbReference type="RefSeq" id="WP_069116120.1">
    <property type="nucleotide sequence ID" value="NZ_CP017015.1"/>
</dbReference>
<keyword evidence="1" id="KW-0732">Signal</keyword>
<evidence type="ECO:0000313" key="2">
    <source>
        <dbReference type="EMBL" id="AOG60298.1"/>
    </source>
</evidence>
<dbReference type="InterPro" id="IPR054816">
    <property type="entry name" value="Lipoprotein_mollicutes-type_CS"/>
</dbReference>
<evidence type="ECO:0000256" key="1">
    <source>
        <dbReference type="SAM" id="SignalP"/>
    </source>
</evidence>
<dbReference type="KEGG" id="shj:SHELI_v1c03430"/>
<dbReference type="EMBL" id="CP017015">
    <property type="protein sequence ID" value="AOG60298.1"/>
    <property type="molecule type" value="Genomic_DNA"/>
</dbReference>
<dbReference type="STRING" id="216938.SHELI_v1c03430"/>
<dbReference type="Pfam" id="PF05215">
    <property type="entry name" value="Spiralin"/>
    <property type="match status" value="3"/>
</dbReference>
<dbReference type="Proteomes" id="UP000094378">
    <property type="component" value="Chromosome"/>
</dbReference>
<accession>A0A1B3SK49</accession>
<sequence length="659" mass="72381">MKKLLGLLGAIGLTATSASTVIACPSKNSSSDEDQTFDLSAISANDLVLNPDSNSQEDVEQAAIDTLYDKYNADVVKDTDFSVEFNQATHFKKGSLVIKAKSSTNKLLGKATFEYQYVITQSLIKNESRSGWTGTNNSFAVSLTQEGDGKSQLEATVADDSSKIIEDLTVDNTNSNHNKFIVRYTALKAGLAKIVIKYKNFSKTININVIKTDLSAITGTNFYIKPLFNSENGSVEVITAKIKERLGIYAKVGEDFSVDKSSLNLPVEEGKNGSIKIIASSSSEKIVGNVSFSLVFREKAEMEKIEDTYTAFIDNSMYFELTVKNANGVTIPSVEITNGSDKINLPEIKMDPNNKDKFIVTCVGKAEGSANIRFTYGENSKSEDQVNVNLTVKPESRFDLSSLKEDQLNIKAKNSSEDENVKQLIVNIISSLSSEAKETTDFKIDSDKVRPNYDEHNLEDGSYKNGWAKVSANPRSELLKGNADFTVFKSTTKLSDLFKGDTYELGPIPMKTTIPTKEELIIGLNSKSSSQSPVFAQKSFNLISANESKAVIEGLGRFEGTETINYSKAPDKINLSKVVTNKNLGVVNGAYTTPNPMLKDVVNRLNELYPKYDFLKNYTEFSWEGSNKKTGCVLVAKSTSIHYTGNVTLTYTYKPKSKG</sequence>
<keyword evidence="3" id="KW-1185">Reference proteome</keyword>
<name>A0A1B3SK49_9MOLU</name>
<protein>
    <submittedName>
        <fullName evidence="2">Uncharacterized protein</fullName>
    </submittedName>
</protein>
<feature type="chain" id="PRO_5008554003" evidence="1">
    <location>
        <begin position="24"/>
        <end position="659"/>
    </location>
</feature>
<dbReference type="PROSITE" id="PS51257">
    <property type="entry name" value="PROKAR_LIPOPROTEIN"/>
    <property type="match status" value="1"/>
</dbReference>
<dbReference type="InterPro" id="IPR007880">
    <property type="entry name" value="Spiralin"/>
</dbReference>
<organism evidence="2 3">
    <name type="scientific">Spiroplasma helicoides</name>
    <dbReference type="NCBI Taxonomy" id="216938"/>
    <lineage>
        <taxon>Bacteria</taxon>
        <taxon>Bacillati</taxon>
        <taxon>Mycoplasmatota</taxon>
        <taxon>Mollicutes</taxon>
        <taxon>Entomoplasmatales</taxon>
        <taxon>Spiroplasmataceae</taxon>
        <taxon>Spiroplasma</taxon>
    </lineage>
</organism>
<feature type="signal peptide" evidence="1">
    <location>
        <begin position="1"/>
        <end position="23"/>
    </location>
</feature>
<dbReference type="NCBIfam" id="NF038029">
    <property type="entry name" value="LP_plasma"/>
    <property type="match status" value="1"/>
</dbReference>
<evidence type="ECO:0000313" key="3">
    <source>
        <dbReference type="Proteomes" id="UP000094378"/>
    </source>
</evidence>
<dbReference type="AlphaFoldDB" id="A0A1B3SK49"/>